<keyword evidence="2" id="KW-1185">Reference proteome</keyword>
<name>A0A0M9DLS7_9BACI</name>
<comment type="caution">
    <text evidence="1">The sequence shown here is derived from an EMBL/GenBank/DDBJ whole genome shotgun (WGS) entry which is preliminary data.</text>
</comment>
<protein>
    <submittedName>
        <fullName evidence="1">Uncharacterized protein</fullName>
    </submittedName>
</protein>
<accession>A0A0M9DLS7</accession>
<dbReference type="OrthoDB" id="2738991at2"/>
<evidence type="ECO:0000313" key="2">
    <source>
        <dbReference type="Proteomes" id="UP000037977"/>
    </source>
</evidence>
<dbReference type="AlphaFoldDB" id="A0A0M9DLS7"/>
<reference evidence="1 2" key="1">
    <citation type="submission" date="2015-07" db="EMBL/GenBank/DDBJ databases">
        <title>Genome sequencing project for genomic taxonomy and phylogenomics of Bacillus-like bacteria.</title>
        <authorList>
            <person name="Liu B."/>
            <person name="Wang J."/>
            <person name="Zhu Y."/>
            <person name="Liu G."/>
            <person name="Chen Q."/>
            <person name="Chen Z."/>
            <person name="Che J."/>
            <person name="Ge C."/>
            <person name="Shi H."/>
            <person name="Pan Z."/>
            <person name="Liu X."/>
        </authorList>
    </citation>
    <scope>NUCLEOTIDE SEQUENCE [LARGE SCALE GENOMIC DNA]</scope>
    <source>
        <strain evidence="1 2">DSM 54</strain>
    </source>
</reference>
<organism evidence="1 2">
    <name type="scientific">Lysinibacillus macroides</name>
    <dbReference type="NCBI Taxonomy" id="33935"/>
    <lineage>
        <taxon>Bacteria</taxon>
        <taxon>Bacillati</taxon>
        <taxon>Bacillota</taxon>
        <taxon>Bacilli</taxon>
        <taxon>Bacillales</taxon>
        <taxon>Bacillaceae</taxon>
        <taxon>Lysinibacillus</taxon>
    </lineage>
</organism>
<sequence length="111" mass="12686">MMKRFWLLVPTKNDSLEITTANNKLSLIESSKKEAHTIETGKYSLEKLIDNLVSKGLNAKIGEIKAPKNSKLIVLFLDNWFTNISGSFFAFINGIESITQERKMLYGNCWR</sequence>
<dbReference type="STRING" id="33935.ADM90_06820"/>
<evidence type="ECO:0000313" key="1">
    <source>
        <dbReference type="EMBL" id="KOY83016.1"/>
    </source>
</evidence>
<dbReference type="EMBL" id="LGCI01000005">
    <property type="protein sequence ID" value="KOY83016.1"/>
    <property type="molecule type" value="Genomic_DNA"/>
</dbReference>
<gene>
    <name evidence="1" type="ORF">ADM90_06820</name>
</gene>
<dbReference type="RefSeq" id="WP_053994260.1">
    <property type="nucleotide sequence ID" value="NZ_CP065643.1"/>
</dbReference>
<dbReference type="Proteomes" id="UP000037977">
    <property type="component" value="Unassembled WGS sequence"/>
</dbReference>
<proteinExistence type="predicted"/>
<dbReference type="PATRIC" id="fig|33935.3.peg.805"/>